<feature type="compositionally biased region" description="Polar residues" evidence="1">
    <location>
        <begin position="384"/>
        <end position="396"/>
    </location>
</feature>
<keyword evidence="3" id="KW-1185">Reference proteome</keyword>
<sequence>MLHLPEPQGRSPGGYYSAYSGAIATDPTGTFDHYILSPDESHRRNGYWIFRTTGDDRRAYARGIPNPEAILCSADRGEHPHNDIILRWKPGRIDTNIKGYMTGCAGDHLRDIYDMRAFLGKSLSLGGHIPRYPVAPLLASWWEHRHNAAMASTRQPPVTAVAAPALPLASAESTTTTQSRHESRTTSSSPPMDEQPMSLPDSDLDETTGCRTGSTSPQGSGSSRNLGFGKYPATALNDRPVESPMQTAIITHGAQPISMLSLSHVALPVTPMRWASDVQGTQSKIHAGPRSHGPLSSAHSTASSARTPTRSTSDTVPTQDIPNGEPYHAPQIAQATHSNSFRTQINPVGPIAHISPVQSASDRQVKQLAHDNLQPMADQDLDRSQQPSLPAFSKLSTPERSKPSLSRNTPTIAPSTAMPQSTTERHRPHLPASPAISRTSTSGSRLPTVSRTPLPLIQARPSIADPGPSPRRDSVAVISTPKQGLALGNSAGEQVGKADVQRSTEARDTGSTMIPRSHDSENTTSLGAKSPSQQEVERSKEPVASRKRPITSDGDVATSPKKPKGNDRHVSPVSFPVQKVPSLAGLVSTAEGHEVYLGIACMECGEELGHSGNCHVGNAESPQNLTMLDYRNLADNAERFDPGPWTTHKSPAISEPQDADAAISGMASEIRNEDTYKSDPELHTLSDDHMIMLWAFKTSPDIEIIRDYVSSPMTLE</sequence>
<feature type="compositionally biased region" description="Low complexity" evidence="1">
    <location>
        <begin position="212"/>
        <end position="223"/>
    </location>
</feature>
<feature type="region of interest" description="Disordered" evidence="1">
    <location>
        <begin position="169"/>
        <end position="239"/>
    </location>
</feature>
<evidence type="ECO:0000313" key="2">
    <source>
        <dbReference type="EMBL" id="KAF2031443.1"/>
    </source>
</evidence>
<feature type="region of interest" description="Disordered" evidence="1">
    <location>
        <begin position="278"/>
        <end position="328"/>
    </location>
</feature>
<evidence type="ECO:0000256" key="1">
    <source>
        <dbReference type="SAM" id="MobiDB-lite"/>
    </source>
</evidence>
<feature type="compositionally biased region" description="Polar residues" evidence="1">
    <location>
        <begin position="436"/>
        <end position="451"/>
    </location>
</feature>
<name>A0A9P4LMY8_9PLEO</name>
<proteinExistence type="predicted"/>
<feature type="compositionally biased region" description="Polar residues" evidence="1">
    <location>
        <begin position="403"/>
        <end position="422"/>
    </location>
</feature>
<dbReference type="AlphaFoldDB" id="A0A9P4LMY8"/>
<gene>
    <name evidence="2" type="ORF">EK21DRAFT_88151</name>
</gene>
<reference evidence="2" key="1">
    <citation type="journal article" date="2020" name="Stud. Mycol.">
        <title>101 Dothideomycetes genomes: a test case for predicting lifestyles and emergence of pathogens.</title>
        <authorList>
            <person name="Haridas S."/>
            <person name="Albert R."/>
            <person name="Binder M."/>
            <person name="Bloem J."/>
            <person name="Labutti K."/>
            <person name="Salamov A."/>
            <person name="Andreopoulos B."/>
            <person name="Baker S."/>
            <person name="Barry K."/>
            <person name="Bills G."/>
            <person name="Bluhm B."/>
            <person name="Cannon C."/>
            <person name="Castanera R."/>
            <person name="Culley D."/>
            <person name="Daum C."/>
            <person name="Ezra D."/>
            <person name="Gonzalez J."/>
            <person name="Henrissat B."/>
            <person name="Kuo A."/>
            <person name="Liang C."/>
            <person name="Lipzen A."/>
            <person name="Lutzoni F."/>
            <person name="Magnuson J."/>
            <person name="Mondo S."/>
            <person name="Nolan M."/>
            <person name="Ohm R."/>
            <person name="Pangilinan J."/>
            <person name="Park H.-J."/>
            <person name="Ramirez L."/>
            <person name="Alfaro M."/>
            <person name="Sun H."/>
            <person name="Tritt A."/>
            <person name="Yoshinaga Y."/>
            <person name="Zwiers L.-H."/>
            <person name="Turgeon B."/>
            <person name="Goodwin S."/>
            <person name="Spatafora J."/>
            <person name="Crous P."/>
            <person name="Grigoriev I."/>
        </authorList>
    </citation>
    <scope>NUCLEOTIDE SEQUENCE</scope>
    <source>
        <strain evidence="2">CBS 110217</strain>
    </source>
</reference>
<feature type="compositionally biased region" description="Low complexity" evidence="1">
    <location>
        <begin position="296"/>
        <end position="315"/>
    </location>
</feature>
<accession>A0A9P4LMY8</accession>
<dbReference type="Proteomes" id="UP000799777">
    <property type="component" value="Unassembled WGS sequence"/>
</dbReference>
<dbReference type="OrthoDB" id="445357at2759"/>
<dbReference type="EMBL" id="ML978181">
    <property type="protein sequence ID" value="KAF2031443.1"/>
    <property type="molecule type" value="Genomic_DNA"/>
</dbReference>
<feature type="compositionally biased region" description="Basic and acidic residues" evidence="1">
    <location>
        <begin position="499"/>
        <end position="508"/>
    </location>
</feature>
<comment type="caution">
    <text evidence="2">The sequence shown here is derived from an EMBL/GenBank/DDBJ whole genome shotgun (WGS) entry which is preliminary data.</text>
</comment>
<feature type="compositionally biased region" description="Polar residues" evidence="1">
    <location>
        <begin position="522"/>
        <end position="534"/>
    </location>
</feature>
<feature type="region of interest" description="Disordered" evidence="1">
    <location>
        <begin position="379"/>
        <end position="573"/>
    </location>
</feature>
<protein>
    <submittedName>
        <fullName evidence="2">Uncharacterized protein</fullName>
    </submittedName>
</protein>
<organism evidence="2 3">
    <name type="scientific">Setomelanomma holmii</name>
    <dbReference type="NCBI Taxonomy" id="210430"/>
    <lineage>
        <taxon>Eukaryota</taxon>
        <taxon>Fungi</taxon>
        <taxon>Dikarya</taxon>
        <taxon>Ascomycota</taxon>
        <taxon>Pezizomycotina</taxon>
        <taxon>Dothideomycetes</taxon>
        <taxon>Pleosporomycetidae</taxon>
        <taxon>Pleosporales</taxon>
        <taxon>Pleosporineae</taxon>
        <taxon>Phaeosphaeriaceae</taxon>
        <taxon>Setomelanomma</taxon>
    </lineage>
</organism>
<feature type="compositionally biased region" description="Basic and acidic residues" evidence="1">
    <location>
        <begin position="535"/>
        <end position="544"/>
    </location>
</feature>
<evidence type="ECO:0000313" key="3">
    <source>
        <dbReference type="Proteomes" id="UP000799777"/>
    </source>
</evidence>